<dbReference type="EMBL" id="KZ613945">
    <property type="protein sequence ID" value="PMD40877.1"/>
    <property type="molecule type" value="Genomic_DNA"/>
</dbReference>
<evidence type="ECO:0000256" key="1">
    <source>
        <dbReference type="SAM" id="SignalP"/>
    </source>
</evidence>
<protein>
    <submittedName>
        <fullName evidence="2">Uncharacterized protein</fullName>
    </submittedName>
</protein>
<sequence length="112" mass="13152">MVAFWLTLFFSLRHRTFGLSLSTLRPLQARTPNDLVGWMKFALWREGSLGWEEKRMGRCNLAINGEYEVVFEDERQQGGNGLLEGKDVQRTGEVRETYAGFRWSCKWSCRVW</sequence>
<feature type="chain" id="PRO_5014367477" evidence="1">
    <location>
        <begin position="19"/>
        <end position="112"/>
    </location>
</feature>
<accession>A0A2J6RQT6</accession>
<reference evidence="2 3" key="1">
    <citation type="submission" date="2016-04" db="EMBL/GenBank/DDBJ databases">
        <title>A degradative enzymes factory behind the ericoid mycorrhizal symbiosis.</title>
        <authorList>
            <consortium name="DOE Joint Genome Institute"/>
            <person name="Martino E."/>
            <person name="Morin E."/>
            <person name="Grelet G."/>
            <person name="Kuo A."/>
            <person name="Kohler A."/>
            <person name="Daghino S."/>
            <person name="Barry K."/>
            <person name="Choi C."/>
            <person name="Cichocki N."/>
            <person name="Clum A."/>
            <person name="Copeland A."/>
            <person name="Hainaut M."/>
            <person name="Haridas S."/>
            <person name="Labutti K."/>
            <person name="Lindquist E."/>
            <person name="Lipzen A."/>
            <person name="Khouja H.-R."/>
            <person name="Murat C."/>
            <person name="Ohm R."/>
            <person name="Olson A."/>
            <person name="Spatafora J."/>
            <person name="Veneault-Fourrey C."/>
            <person name="Henrissat B."/>
            <person name="Grigoriev I."/>
            <person name="Martin F."/>
            <person name="Perotto S."/>
        </authorList>
    </citation>
    <scope>NUCLEOTIDE SEQUENCE [LARGE SCALE GENOMIC DNA]</scope>
    <source>
        <strain evidence="2 3">F</strain>
    </source>
</reference>
<evidence type="ECO:0000313" key="3">
    <source>
        <dbReference type="Proteomes" id="UP000235786"/>
    </source>
</evidence>
<keyword evidence="3" id="KW-1185">Reference proteome</keyword>
<dbReference type="Proteomes" id="UP000235786">
    <property type="component" value="Unassembled WGS sequence"/>
</dbReference>
<evidence type="ECO:0000313" key="2">
    <source>
        <dbReference type="EMBL" id="PMD40877.1"/>
    </source>
</evidence>
<organism evidence="2 3">
    <name type="scientific">Hyaloscypha variabilis (strain UAMH 11265 / GT02V1 / F)</name>
    <name type="common">Meliniomyces variabilis</name>
    <dbReference type="NCBI Taxonomy" id="1149755"/>
    <lineage>
        <taxon>Eukaryota</taxon>
        <taxon>Fungi</taxon>
        <taxon>Dikarya</taxon>
        <taxon>Ascomycota</taxon>
        <taxon>Pezizomycotina</taxon>
        <taxon>Leotiomycetes</taxon>
        <taxon>Helotiales</taxon>
        <taxon>Hyaloscyphaceae</taxon>
        <taxon>Hyaloscypha</taxon>
        <taxon>Hyaloscypha variabilis</taxon>
    </lineage>
</organism>
<gene>
    <name evidence="2" type="ORF">L207DRAFT_512313</name>
</gene>
<proteinExistence type="predicted"/>
<feature type="signal peptide" evidence="1">
    <location>
        <begin position="1"/>
        <end position="18"/>
    </location>
</feature>
<keyword evidence="1" id="KW-0732">Signal</keyword>
<dbReference type="AlphaFoldDB" id="A0A2J6RQT6"/>
<name>A0A2J6RQT6_HYAVF</name>